<dbReference type="Proteomes" id="UP000234789">
    <property type="component" value="Unassembled WGS sequence"/>
</dbReference>
<protein>
    <submittedName>
        <fullName evidence="1">Uncharacterized protein</fullName>
    </submittedName>
</protein>
<name>A0A2N5N3T6_9BACL</name>
<reference evidence="1 2" key="1">
    <citation type="submission" date="2017-05" db="EMBL/GenBank/DDBJ databases">
        <title>Functional genome analysis of Paenibacillus pasadenensis strain R16: insights on endophytic life style and antifungal activity.</title>
        <authorList>
            <person name="Passera A."/>
            <person name="Marcolungo L."/>
            <person name="Casati P."/>
            <person name="Brasca M."/>
            <person name="Quaglino F."/>
            <person name="Delledonne M."/>
        </authorList>
    </citation>
    <scope>NUCLEOTIDE SEQUENCE [LARGE SCALE GENOMIC DNA]</scope>
    <source>
        <strain evidence="1 2">R16</strain>
    </source>
</reference>
<dbReference type="EMBL" id="NFEZ01000004">
    <property type="protein sequence ID" value="PLT44949.1"/>
    <property type="molecule type" value="Genomic_DNA"/>
</dbReference>
<comment type="caution">
    <text evidence="1">The sequence shown here is derived from an EMBL/GenBank/DDBJ whole genome shotgun (WGS) entry which is preliminary data.</text>
</comment>
<accession>A0A2N5N3T6</accession>
<gene>
    <name evidence="1" type="ORF">B8V81_3380</name>
</gene>
<dbReference type="AlphaFoldDB" id="A0A2N5N3T6"/>
<organism evidence="1 2">
    <name type="scientific">Paenibacillus pasadenensis</name>
    <dbReference type="NCBI Taxonomy" id="217090"/>
    <lineage>
        <taxon>Bacteria</taxon>
        <taxon>Bacillati</taxon>
        <taxon>Bacillota</taxon>
        <taxon>Bacilli</taxon>
        <taxon>Bacillales</taxon>
        <taxon>Paenibacillaceae</taxon>
        <taxon>Paenibacillus</taxon>
    </lineage>
</organism>
<evidence type="ECO:0000313" key="1">
    <source>
        <dbReference type="EMBL" id="PLT44949.1"/>
    </source>
</evidence>
<proteinExistence type="predicted"/>
<keyword evidence="2" id="KW-1185">Reference proteome</keyword>
<evidence type="ECO:0000313" key="2">
    <source>
        <dbReference type="Proteomes" id="UP000234789"/>
    </source>
</evidence>
<sequence length="38" mass="4187">MIRAALMQGGFLLSPLPRSRIGAIDDSCQRRLKDGFVP</sequence>